<dbReference type="AlphaFoldDB" id="A0A834IX74"/>
<evidence type="ECO:0000313" key="1">
    <source>
        <dbReference type="EMBL" id="KAF7288065.1"/>
    </source>
</evidence>
<sequence length="69" mass="7722">MSAASVGSEEMFSVPRLGQAWLKPGQSEVDWNLQLLQHCLEVQDSLLFGADLDRSYHLALCIQVFQAWG</sequence>
<proteinExistence type="predicted"/>
<comment type="caution">
    <text evidence="1">The sequence shown here is derived from an EMBL/GenBank/DDBJ whole genome shotgun (WGS) entry which is preliminary data.</text>
</comment>
<dbReference type="EMBL" id="JAACXV010000001">
    <property type="protein sequence ID" value="KAF7288065.1"/>
    <property type="molecule type" value="Genomic_DNA"/>
</dbReference>
<reference evidence="1" key="1">
    <citation type="submission" date="2020-08" db="EMBL/GenBank/DDBJ databases">
        <title>Genome sequencing and assembly of the red palm weevil Rhynchophorus ferrugineus.</title>
        <authorList>
            <person name="Dias G.B."/>
            <person name="Bergman C.M."/>
            <person name="Manee M."/>
        </authorList>
    </citation>
    <scope>NUCLEOTIDE SEQUENCE</scope>
    <source>
        <strain evidence="1">AA-2017</strain>
        <tissue evidence="1">Whole larva</tissue>
    </source>
</reference>
<name>A0A834IX74_RHYFE</name>
<protein>
    <submittedName>
        <fullName evidence="1">Uncharacterized protein</fullName>
    </submittedName>
</protein>
<dbReference type="Proteomes" id="UP000625711">
    <property type="component" value="Unassembled WGS sequence"/>
</dbReference>
<evidence type="ECO:0000313" key="2">
    <source>
        <dbReference type="Proteomes" id="UP000625711"/>
    </source>
</evidence>
<accession>A0A834IX74</accession>
<keyword evidence="2" id="KW-1185">Reference proteome</keyword>
<organism evidence="1 2">
    <name type="scientific">Rhynchophorus ferrugineus</name>
    <name type="common">Red palm weevil</name>
    <name type="synonym">Curculio ferrugineus</name>
    <dbReference type="NCBI Taxonomy" id="354439"/>
    <lineage>
        <taxon>Eukaryota</taxon>
        <taxon>Metazoa</taxon>
        <taxon>Ecdysozoa</taxon>
        <taxon>Arthropoda</taxon>
        <taxon>Hexapoda</taxon>
        <taxon>Insecta</taxon>
        <taxon>Pterygota</taxon>
        <taxon>Neoptera</taxon>
        <taxon>Endopterygota</taxon>
        <taxon>Coleoptera</taxon>
        <taxon>Polyphaga</taxon>
        <taxon>Cucujiformia</taxon>
        <taxon>Curculionidae</taxon>
        <taxon>Dryophthorinae</taxon>
        <taxon>Rhynchophorus</taxon>
    </lineage>
</organism>
<gene>
    <name evidence="1" type="ORF">GWI33_000119</name>
</gene>